<evidence type="ECO:0000256" key="4">
    <source>
        <dbReference type="ARBA" id="ARBA00022825"/>
    </source>
</evidence>
<dbReference type="PANTHER" id="PTHR43806:SF11">
    <property type="entry name" value="CEREVISIN-RELATED"/>
    <property type="match status" value="1"/>
</dbReference>
<dbReference type="PROSITE" id="PS00136">
    <property type="entry name" value="SUBTILASE_ASP"/>
    <property type="match status" value="1"/>
</dbReference>
<dbReference type="GO" id="GO:0004252">
    <property type="term" value="F:serine-type endopeptidase activity"/>
    <property type="evidence" value="ECO:0007669"/>
    <property type="project" value="UniProtKB-UniRule"/>
</dbReference>
<feature type="active site" description="Charge relay system" evidence="7">
    <location>
        <position position="186"/>
    </location>
</feature>
<dbReference type="InterPro" id="IPR036852">
    <property type="entry name" value="Peptidase_S8/S53_dom_sf"/>
</dbReference>
<dbReference type="InterPro" id="IPR015500">
    <property type="entry name" value="Peptidase_S8_subtilisin-rel"/>
</dbReference>
<dbReference type="InterPro" id="IPR000209">
    <property type="entry name" value="Peptidase_S8/S53_dom"/>
</dbReference>
<dbReference type="InterPro" id="IPR023827">
    <property type="entry name" value="Peptidase_S8_Asp-AS"/>
</dbReference>
<evidence type="ECO:0000256" key="5">
    <source>
        <dbReference type="ARBA" id="ARBA00023529"/>
    </source>
</evidence>
<dbReference type="PRINTS" id="PR00723">
    <property type="entry name" value="SUBTILISIN"/>
</dbReference>
<evidence type="ECO:0000256" key="2">
    <source>
        <dbReference type="ARBA" id="ARBA00022670"/>
    </source>
</evidence>
<feature type="active site" description="Charge relay system" evidence="7">
    <location>
        <position position="230"/>
    </location>
</feature>
<evidence type="ECO:0000256" key="7">
    <source>
        <dbReference type="PROSITE-ProRule" id="PRU01240"/>
    </source>
</evidence>
<proteinExistence type="inferred from homology"/>
<evidence type="ECO:0000256" key="6">
    <source>
        <dbReference type="ARBA" id="ARBA00023619"/>
    </source>
</evidence>
<accession>A0A7J6LTQ4</accession>
<evidence type="ECO:0000313" key="11">
    <source>
        <dbReference type="Proteomes" id="UP000570595"/>
    </source>
</evidence>
<evidence type="ECO:0000259" key="9">
    <source>
        <dbReference type="Pfam" id="PF00082"/>
    </source>
</evidence>
<sequence length="479" mass="51276">MRENTGEGMYVMGQILALANHWAIPCSPMRISSAISLASLVGATAPLSDTIVSIKSGSDDVDVRHLPQLLVNAGHSFTDRRIVSFLNTADVTTLGYVHSQVVKTSSNTIDSDTLCDFVSTASVKLGLQADCGEDADGESFGHFDSDLHVDDPGAAYQKHLKWMEMGEVWRLALPHVKRKVKVAVLDSGIDWTDPDFAAVKGTLRRKNGEYIHGGWNFFTNSPVLTNLNTHGTKVSKILAAKGNDSFGIAGVAPNVSLVALQMVNDDKSMPLSKFLAAIDMAIDLEVDIISMSFGYGLSYYDSAQQHQLLNALRAAQENGILLVSSAGNNSGRAADTYPCWYGGPLGICVAYLQDNSTMNVLNTFSSWGERVDVAAYGTNIFTGRDANGNLGYFSGTSAAQPIVAGLAAILLSMDVEPSLVKPLMLANVDPVVCEMPILMPQTIRSGAINALRTVQHAISLLPSRSSRALRGDADSPLHQ</sequence>
<comment type="catalytic activity">
    <reaction evidence="5">
        <text>Hydrolysis of proteins with broad specificity for peptide bonds, and a preference for a large uncharged residue in P1. Hydrolyzes peptide amides.</text>
        <dbReference type="EC" id="3.4.21.62"/>
    </reaction>
</comment>
<comment type="caution">
    <text evidence="10">The sequence shown here is derived from an EMBL/GenBank/DDBJ whole genome shotgun (WGS) entry which is preliminary data.</text>
</comment>
<keyword evidence="4 7" id="KW-0720">Serine protease</keyword>
<protein>
    <recommendedName>
        <fullName evidence="6">subtilisin</fullName>
        <ecNumber evidence="6">3.4.21.62</ecNumber>
    </recommendedName>
</protein>
<feature type="domain" description="Peptidase S8/S53" evidence="9">
    <location>
        <begin position="178"/>
        <end position="412"/>
    </location>
</feature>
<feature type="active site" description="Charge relay system" evidence="7">
    <location>
        <position position="397"/>
    </location>
</feature>
<comment type="similarity">
    <text evidence="1 7 8">Belongs to the peptidase S8 family.</text>
</comment>
<organism evidence="10 11">
    <name type="scientific">Perkinsus olseni</name>
    <name type="common">Perkinsus atlanticus</name>
    <dbReference type="NCBI Taxonomy" id="32597"/>
    <lineage>
        <taxon>Eukaryota</taxon>
        <taxon>Sar</taxon>
        <taxon>Alveolata</taxon>
        <taxon>Perkinsozoa</taxon>
        <taxon>Perkinsea</taxon>
        <taxon>Perkinsida</taxon>
        <taxon>Perkinsidae</taxon>
        <taxon>Perkinsus</taxon>
    </lineage>
</organism>
<dbReference type="PROSITE" id="PS00138">
    <property type="entry name" value="SUBTILASE_SER"/>
    <property type="match status" value="1"/>
</dbReference>
<dbReference type="Pfam" id="PF00082">
    <property type="entry name" value="Peptidase_S8"/>
    <property type="match status" value="1"/>
</dbReference>
<dbReference type="InterPro" id="IPR050131">
    <property type="entry name" value="Peptidase_S8_subtilisin-like"/>
</dbReference>
<evidence type="ECO:0000256" key="3">
    <source>
        <dbReference type="ARBA" id="ARBA00022801"/>
    </source>
</evidence>
<dbReference type="InterPro" id="IPR023828">
    <property type="entry name" value="Peptidase_S8_Ser-AS"/>
</dbReference>
<dbReference type="Gene3D" id="3.40.50.200">
    <property type="entry name" value="Peptidase S8/S53 domain"/>
    <property type="match status" value="1"/>
</dbReference>
<reference evidence="10 11" key="1">
    <citation type="submission" date="2020-04" db="EMBL/GenBank/DDBJ databases">
        <title>Perkinsus olseni comparative genomics.</title>
        <authorList>
            <person name="Bogema D.R."/>
        </authorList>
    </citation>
    <scope>NUCLEOTIDE SEQUENCE [LARGE SCALE GENOMIC DNA]</scope>
    <source>
        <strain evidence="10">ATCC PRA-179</strain>
    </source>
</reference>
<keyword evidence="3 7" id="KW-0378">Hydrolase</keyword>
<name>A0A7J6LTQ4_PEROL</name>
<dbReference type="PROSITE" id="PS51892">
    <property type="entry name" value="SUBTILASE"/>
    <property type="match status" value="1"/>
</dbReference>
<dbReference type="AlphaFoldDB" id="A0A7J6LTQ4"/>
<evidence type="ECO:0000256" key="8">
    <source>
        <dbReference type="RuleBase" id="RU003355"/>
    </source>
</evidence>
<evidence type="ECO:0000256" key="1">
    <source>
        <dbReference type="ARBA" id="ARBA00011073"/>
    </source>
</evidence>
<keyword evidence="2 7" id="KW-0645">Protease</keyword>
<gene>
    <name evidence="10" type="ORF">FOZ61_002318</name>
</gene>
<dbReference type="Proteomes" id="UP000570595">
    <property type="component" value="Unassembled WGS sequence"/>
</dbReference>
<dbReference type="EC" id="3.4.21.62" evidence="6"/>
<dbReference type="GO" id="GO:0006508">
    <property type="term" value="P:proteolysis"/>
    <property type="evidence" value="ECO:0007669"/>
    <property type="project" value="UniProtKB-KW"/>
</dbReference>
<dbReference type="PANTHER" id="PTHR43806">
    <property type="entry name" value="PEPTIDASE S8"/>
    <property type="match status" value="1"/>
</dbReference>
<evidence type="ECO:0000313" key="10">
    <source>
        <dbReference type="EMBL" id="KAF4662653.1"/>
    </source>
</evidence>
<dbReference type="SUPFAM" id="SSF52743">
    <property type="entry name" value="Subtilisin-like"/>
    <property type="match status" value="1"/>
</dbReference>
<dbReference type="EMBL" id="JABAHT010000163">
    <property type="protein sequence ID" value="KAF4662653.1"/>
    <property type="molecule type" value="Genomic_DNA"/>
</dbReference>
<dbReference type="OrthoDB" id="420572at2759"/>